<proteinExistence type="predicted"/>
<reference evidence="3" key="1">
    <citation type="journal article" date="2019" name="Int. J. Syst. Evol. Microbiol.">
        <title>The Global Catalogue of Microorganisms (GCM) 10K type strain sequencing project: providing services to taxonomists for standard genome sequencing and annotation.</title>
        <authorList>
            <consortium name="The Broad Institute Genomics Platform"/>
            <consortium name="The Broad Institute Genome Sequencing Center for Infectious Disease"/>
            <person name="Wu L."/>
            <person name="Ma J."/>
        </authorList>
    </citation>
    <scope>NUCLEOTIDE SEQUENCE [LARGE SCALE GENOMIC DNA]</scope>
    <source>
        <strain evidence="3">CCUG 55131</strain>
    </source>
</reference>
<organism evidence="2 3">
    <name type="scientific">Rhodobacter lacus</name>
    <dbReference type="NCBI Taxonomy" id="1641972"/>
    <lineage>
        <taxon>Bacteria</taxon>
        <taxon>Pseudomonadati</taxon>
        <taxon>Pseudomonadota</taxon>
        <taxon>Alphaproteobacteria</taxon>
        <taxon>Rhodobacterales</taxon>
        <taxon>Rhodobacter group</taxon>
        <taxon>Rhodobacter</taxon>
    </lineage>
</organism>
<evidence type="ECO:0000313" key="3">
    <source>
        <dbReference type="Proteomes" id="UP001597413"/>
    </source>
</evidence>
<protein>
    <submittedName>
        <fullName evidence="2">Uncharacterized protein</fullName>
    </submittedName>
</protein>
<evidence type="ECO:0000313" key="2">
    <source>
        <dbReference type="EMBL" id="MFD2175910.1"/>
    </source>
</evidence>
<dbReference type="Proteomes" id="UP001597413">
    <property type="component" value="Unassembled WGS sequence"/>
</dbReference>
<gene>
    <name evidence="2" type="ORF">ACFSM0_17585</name>
</gene>
<accession>A0ABW5AE43</accession>
<comment type="caution">
    <text evidence="2">The sequence shown here is derived from an EMBL/GenBank/DDBJ whole genome shotgun (WGS) entry which is preliminary data.</text>
</comment>
<sequence>MPSAAKASPARSRAVSYRALNGLAEACNKSCRPLYFNTFSRQIENIVTAITEGMFYPSMKSKMEALAARQAELEALLAASPAPSVVAVSPVDGRDVSEADPGADRSAD</sequence>
<keyword evidence="3" id="KW-1185">Reference proteome</keyword>
<name>A0ABW5AE43_9RHOB</name>
<feature type="region of interest" description="Disordered" evidence="1">
    <location>
        <begin position="89"/>
        <end position="108"/>
    </location>
</feature>
<evidence type="ECO:0000256" key="1">
    <source>
        <dbReference type="SAM" id="MobiDB-lite"/>
    </source>
</evidence>
<feature type="compositionally biased region" description="Basic and acidic residues" evidence="1">
    <location>
        <begin position="92"/>
        <end position="108"/>
    </location>
</feature>
<dbReference type="EMBL" id="JBHUIX010000021">
    <property type="protein sequence ID" value="MFD2175910.1"/>
    <property type="molecule type" value="Genomic_DNA"/>
</dbReference>